<evidence type="ECO:0000313" key="2">
    <source>
        <dbReference type="EMBL" id="CDZ97950.1"/>
    </source>
</evidence>
<dbReference type="Gene3D" id="3.90.70.10">
    <property type="entry name" value="Cysteine proteinases"/>
    <property type="match status" value="1"/>
</dbReference>
<sequence length="261" mass="27549">MQPRLLYHLRYRAKQVNGVETSISIALIQMRDSTEWKTYANAILQSLYHCQPFRDCVNTYPSLTTPYIPSSSATSLSYPSIITPSPEPLGRSAASIPPLQSSPVTVNVSSSSANKSRWSATLSKRNITPTDPPALASPTSLHVDPLSMSQAGHLSQPRTNVPPPSLFVALQSLFRQIATMPIEYGSSAADLSTSISTTGSTGQAAGNLLGVAGNGNGTTGSGPGDMGTGVVAPATFMGKLKMENEMFRGTMQQVSLESLSG</sequence>
<reference evidence="2" key="1">
    <citation type="submission" date="2014-08" db="EMBL/GenBank/DDBJ databases">
        <authorList>
            <person name="Sharma Rahul"/>
            <person name="Thines Marco"/>
        </authorList>
    </citation>
    <scope>NUCLEOTIDE SEQUENCE</scope>
</reference>
<dbReference type="SUPFAM" id="SSF54001">
    <property type="entry name" value="Cysteine proteinases"/>
    <property type="match status" value="1"/>
</dbReference>
<proteinExistence type="predicted"/>
<dbReference type="GO" id="GO:0016787">
    <property type="term" value="F:hydrolase activity"/>
    <property type="evidence" value="ECO:0007669"/>
    <property type="project" value="UniProtKB-KW"/>
</dbReference>
<feature type="region of interest" description="Disordered" evidence="1">
    <location>
        <begin position="120"/>
        <end position="142"/>
    </location>
</feature>
<evidence type="ECO:0000256" key="1">
    <source>
        <dbReference type="SAM" id="MobiDB-lite"/>
    </source>
</evidence>
<dbReference type="AlphaFoldDB" id="A0A0F7SHT5"/>
<dbReference type="InterPro" id="IPR038765">
    <property type="entry name" value="Papain-like_cys_pep_sf"/>
</dbReference>
<protein>
    <submittedName>
        <fullName evidence="2">Peptidase C19, ubiquitin carboxyl-terminal hydrolase</fullName>
    </submittedName>
</protein>
<feature type="compositionally biased region" description="Polar residues" evidence="1">
    <location>
        <begin position="120"/>
        <end position="129"/>
    </location>
</feature>
<keyword evidence="2" id="KW-0378">Hydrolase</keyword>
<accession>A0A0F7SHT5</accession>
<dbReference type="EMBL" id="LN483249">
    <property type="protein sequence ID" value="CDZ97950.1"/>
    <property type="molecule type" value="Genomic_DNA"/>
</dbReference>
<organism evidence="2">
    <name type="scientific">Phaffia rhodozyma</name>
    <name type="common">Yeast</name>
    <name type="synonym">Xanthophyllomyces dendrorhous</name>
    <dbReference type="NCBI Taxonomy" id="264483"/>
    <lineage>
        <taxon>Eukaryota</taxon>
        <taxon>Fungi</taxon>
        <taxon>Dikarya</taxon>
        <taxon>Basidiomycota</taxon>
        <taxon>Agaricomycotina</taxon>
        <taxon>Tremellomycetes</taxon>
        <taxon>Cystofilobasidiales</taxon>
        <taxon>Mrakiaceae</taxon>
        <taxon>Phaffia</taxon>
    </lineage>
</organism>
<name>A0A0F7SHT5_PHARH</name>